<dbReference type="InterPro" id="IPR057942">
    <property type="entry name" value="TPR_TNPO3_IPO13_3rd"/>
</dbReference>
<dbReference type="GO" id="GO:0005737">
    <property type="term" value="C:cytoplasm"/>
    <property type="evidence" value="ECO:0007669"/>
    <property type="project" value="TreeGrafter"/>
</dbReference>
<accession>A0A1B0C433</accession>
<dbReference type="InterPro" id="IPR011989">
    <property type="entry name" value="ARM-like"/>
</dbReference>
<dbReference type="Proteomes" id="UP000092460">
    <property type="component" value="Unassembled WGS sequence"/>
</dbReference>
<dbReference type="Gene3D" id="1.25.10.10">
    <property type="entry name" value="Leucine-rich Repeat Variant"/>
    <property type="match status" value="1"/>
</dbReference>
<dbReference type="InterPro" id="IPR051345">
    <property type="entry name" value="Importin_beta-like_NTR"/>
</dbReference>
<proteinExistence type="predicted"/>
<dbReference type="GO" id="GO:0006606">
    <property type="term" value="P:protein import into nucleus"/>
    <property type="evidence" value="ECO:0007669"/>
    <property type="project" value="TreeGrafter"/>
</dbReference>
<dbReference type="VEuPathDB" id="VectorBase:GPPI048577"/>
<dbReference type="EnsemblMetazoa" id="GPPI048577-RA">
    <property type="protein sequence ID" value="GPPI048577-PA"/>
    <property type="gene ID" value="GPPI048577"/>
</dbReference>
<evidence type="ECO:0000313" key="3">
    <source>
        <dbReference type="Proteomes" id="UP000092460"/>
    </source>
</evidence>
<dbReference type="Pfam" id="PF24140">
    <property type="entry name" value="TPR_TNPO3_IPO13_3rd"/>
    <property type="match status" value="1"/>
</dbReference>
<evidence type="ECO:0000313" key="2">
    <source>
        <dbReference type="EnsemblMetazoa" id="GPPI048577-PA"/>
    </source>
</evidence>
<dbReference type="InterPro" id="IPR016024">
    <property type="entry name" value="ARM-type_fold"/>
</dbReference>
<feature type="region of interest" description="Disordered" evidence="1">
    <location>
        <begin position="1"/>
        <end position="27"/>
    </location>
</feature>
<sequence>MQAPDPATNITTLKAPKPKVSSQEPHRSQQNCHYLSCKIDENKIITKVVEALLNLTDKTCTAVRYTSIMLLGELCDWIDHHSETLQAVIDILLCSLQQKNDSFEINNDLAIELLEGISLMLSPLPRNQLETAMREIIRFKLEPSEPELVKICKGERTDPAYWVGRVYAVIRHTHPVSTDELHPTLKIVNEAWPLISSRGSNEAVMGGIERLILVFLSEIEYKKGFKKNIY</sequence>
<keyword evidence="3" id="KW-1185">Reference proteome</keyword>
<reference evidence="2" key="2">
    <citation type="submission" date="2020-05" db="UniProtKB">
        <authorList>
            <consortium name="EnsemblMetazoa"/>
        </authorList>
    </citation>
    <scope>IDENTIFICATION</scope>
    <source>
        <strain evidence="2">IAEA</strain>
    </source>
</reference>
<dbReference type="AlphaFoldDB" id="A0A1B0C433"/>
<organism evidence="2 3">
    <name type="scientific">Glossina palpalis gambiensis</name>
    <dbReference type="NCBI Taxonomy" id="67801"/>
    <lineage>
        <taxon>Eukaryota</taxon>
        <taxon>Metazoa</taxon>
        <taxon>Ecdysozoa</taxon>
        <taxon>Arthropoda</taxon>
        <taxon>Hexapoda</taxon>
        <taxon>Insecta</taxon>
        <taxon>Pterygota</taxon>
        <taxon>Neoptera</taxon>
        <taxon>Endopterygota</taxon>
        <taxon>Diptera</taxon>
        <taxon>Brachycera</taxon>
        <taxon>Muscomorpha</taxon>
        <taxon>Hippoboscoidea</taxon>
        <taxon>Glossinidae</taxon>
        <taxon>Glossina</taxon>
    </lineage>
</organism>
<dbReference type="STRING" id="67801.A0A1B0C433"/>
<name>A0A1B0C433_9MUSC</name>
<evidence type="ECO:0000256" key="1">
    <source>
        <dbReference type="SAM" id="MobiDB-lite"/>
    </source>
</evidence>
<dbReference type="PANTHER" id="PTHR12363">
    <property type="entry name" value="TRANSPORTIN 3 AND IMPORTIN 13"/>
    <property type="match status" value="1"/>
</dbReference>
<dbReference type="PANTHER" id="PTHR12363:SF42">
    <property type="entry name" value="TRANSPORTIN-3"/>
    <property type="match status" value="1"/>
</dbReference>
<dbReference type="EMBL" id="JXJN01025264">
    <property type="status" value="NOT_ANNOTATED_CDS"/>
    <property type="molecule type" value="Genomic_DNA"/>
</dbReference>
<reference evidence="3" key="1">
    <citation type="submission" date="2015-01" db="EMBL/GenBank/DDBJ databases">
        <authorList>
            <person name="Aksoy S."/>
            <person name="Warren W."/>
            <person name="Wilson R.K."/>
        </authorList>
    </citation>
    <scope>NUCLEOTIDE SEQUENCE [LARGE SCALE GENOMIC DNA]</scope>
    <source>
        <strain evidence="3">IAEA</strain>
    </source>
</reference>
<dbReference type="SUPFAM" id="SSF48371">
    <property type="entry name" value="ARM repeat"/>
    <property type="match status" value="1"/>
</dbReference>
<protein>
    <submittedName>
        <fullName evidence="2">Uncharacterized protein</fullName>
    </submittedName>
</protein>